<evidence type="ECO:0008006" key="5">
    <source>
        <dbReference type="Google" id="ProtNLM"/>
    </source>
</evidence>
<dbReference type="EMBL" id="JACJVO010000050">
    <property type="protein sequence ID" value="MBB6735453.1"/>
    <property type="molecule type" value="Genomic_DNA"/>
</dbReference>
<dbReference type="RefSeq" id="WP_185133109.1">
    <property type="nucleotide sequence ID" value="NZ_JACJVO010000050.1"/>
</dbReference>
<reference evidence="3 4" key="1">
    <citation type="submission" date="2020-08" db="EMBL/GenBank/DDBJ databases">
        <title>Cohnella phylogeny.</title>
        <authorList>
            <person name="Dunlap C."/>
        </authorList>
    </citation>
    <scope>NUCLEOTIDE SEQUENCE [LARGE SCALE GENOMIC DNA]</scope>
    <source>
        <strain evidence="3 4">CBP 2801</strain>
    </source>
</reference>
<sequence>MSVSEGKRFRPGRMGGAVLAIVLAALFICAATARAAAPAAGSGDAVSAFRSAADSLYDALTKGNRLEASRQLTAAEKAFRALPMTAIPTAEGVEALAGSVTEMKRALASLQPDDERLQRAAGALRLAADVLTRPEEPLWLQYKPLLLEDADKLDAALADKGKDGAPGGQALAALERIQTRYALIRTAVLMTREEPSAVVRTDSVLRYAERVLKADRPDSSLLGGLAEPVREALAGLFPDSGEPQTAVPALMPPTWGFAATVGSFIVTILSWAGWRRYRYDRAHPKR</sequence>
<organism evidence="3 4">
    <name type="scientific">Cohnella zeiphila</name>
    <dbReference type="NCBI Taxonomy" id="2761120"/>
    <lineage>
        <taxon>Bacteria</taxon>
        <taxon>Bacillati</taxon>
        <taxon>Bacillota</taxon>
        <taxon>Bacilli</taxon>
        <taxon>Bacillales</taxon>
        <taxon>Paenibacillaceae</taxon>
        <taxon>Cohnella</taxon>
    </lineage>
</organism>
<evidence type="ECO:0000313" key="3">
    <source>
        <dbReference type="EMBL" id="MBB6735453.1"/>
    </source>
</evidence>
<keyword evidence="2" id="KW-0732">Signal</keyword>
<dbReference type="AlphaFoldDB" id="A0A7X0SWY4"/>
<proteinExistence type="predicted"/>
<evidence type="ECO:0000313" key="4">
    <source>
        <dbReference type="Proteomes" id="UP000564644"/>
    </source>
</evidence>
<name>A0A7X0SWY4_9BACL</name>
<dbReference type="InterPro" id="IPR014231">
    <property type="entry name" value="Spore_YpjB"/>
</dbReference>
<feature type="signal peptide" evidence="2">
    <location>
        <begin position="1"/>
        <end position="35"/>
    </location>
</feature>
<dbReference type="Proteomes" id="UP000564644">
    <property type="component" value="Unassembled WGS sequence"/>
</dbReference>
<evidence type="ECO:0000256" key="1">
    <source>
        <dbReference type="SAM" id="Phobius"/>
    </source>
</evidence>
<evidence type="ECO:0000256" key="2">
    <source>
        <dbReference type="SAM" id="SignalP"/>
    </source>
</evidence>
<accession>A0A7X0SWY4</accession>
<comment type="caution">
    <text evidence="3">The sequence shown here is derived from an EMBL/GenBank/DDBJ whole genome shotgun (WGS) entry which is preliminary data.</text>
</comment>
<protein>
    <recommendedName>
        <fullName evidence="5">Sporulation protein YpjB</fullName>
    </recommendedName>
</protein>
<keyword evidence="4" id="KW-1185">Reference proteome</keyword>
<keyword evidence="1" id="KW-0812">Transmembrane</keyword>
<feature type="transmembrane region" description="Helical" evidence="1">
    <location>
        <begin position="255"/>
        <end position="274"/>
    </location>
</feature>
<keyword evidence="1" id="KW-0472">Membrane</keyword>
<gene>
    <name evidence="3" type="ORF">H7C18_31540</name>
</gene>
<feature type="chain" id="PRO_5031372829" description="Sporulation protein YpjB" evidence="2">
    <location>
        <begin position="36"/>
        <end position="286"/>
    </location>
</feature>
<keyword evidence="1" id="KW-1133">Transmembrane helix</keyword>
<dbReference type="Pfam" id="PF09577">
    <property type="entry name" value="Spore_YpjB"/>
    <property type="match status" value="1"/>
</dbReference>